<dbReference type="AlphaFoldDB" id="A0A381W1X0"/>
<organism evidence="2">
    <name type="scientific">marine metagenome</name>
    <dbReference type="NCBI Taxonomy" id="408172"/>
    <lineage>
        <taxon>unclassified sequences</taxon>
        <taxon>metagenomes</taxon>
        <taxon>ecological metagenomes</taxon>
    </lineage>
</organism>
<name>A0A381W1X0_9ZZZZ</name>
<reference evidence="2" key="1">
    <citation type="submission" date="2018-05" db="EMBL/GenBank/DDBJ databases">
        <authorList>
            <person name="Lanie J.A."/>
            <person name="Ng W.-L."/>
            <person name="Kazmierczak K.M."/>
            <person name="Andrzejewski T.M."/>
            <person name="Davidsen T.M."/>
            <person name="Wayne K.J."/>
            <person name="Tettelin H."/>
            <person name="Glass J.I."/>
            <person name="Rusch D."/>
            <person name="Podicherti R."/>
            <person name="Tsui H.-C.T."/>
            <person name="Winkler M.E."/>
        </authorList>
    </citation>
    <scope>NUCLEOTIDE SEQUENCE</scope>
</reference>
<accession>A0A381W1X0</accession>
<evidence type="ECO:0000313" key="2">
    <source>
        <dbReference type="EMBL" id="SVA46462.1"/>
    </source>
</evidence>
<proteinExistence type="predicted"/>
<dbReference type="EMBL" id="UINC01010447">
    <property type="protein sequence ID" value="SVA46462.1"/>
    <property type="molecule type" value="Genomic_DNA"/>
</dbReference>
<sequence length="87" mass="8838">MGLRSDGVLFTVPIEGQPHYVVHSHPQLRRDPPVADGSNDSCSLGGEACSGLGEDVVSGADDDGSEPLGDPLVGNDVEQAKVGTVGP</sequence>
<protein>
    <submittedName>
        <fullName evidence="2">Uncharacterized protein</fullName>
    </submittedName>
</protein>
<feature type="region of interest" description="Disordered" evidence="1">
    <location>
        <begin position="25"/>
        <end position="87"/>
    </location>
</feature>
<evidence type="ECO:0000256" key="1">
    <source>
        <dbReference type="SAM" id="MobiDB-lite"/>
    </source>
</evidence>
<gene>
    <name evidence="2" type="ORF">METZ01_LOCUS99316</name>
</gene>